<sequence length="384" mass="45824">MSLFESSLSLKSTKDAQQLHVDERTKLISLIRAWRSKHDKVLATAQRHRDVIDTLRNDVERLKEEKEIVTNNLRTTLEKERVKNKRTVEELTIKAETARNEPEIQARNLREKLNRLQDETQPIINLYKKRDERMQTQIAEMNDVIADLTSQRDHLERKLENLKAENEAESQRVAAEREEFRLKYQTNLDEIRKHCAIRLVQMRHQLETTTSDEQKHFTQEFAKQHEGMELQNTQKLEEQRIRLEEEHRRKIEELKEEHSLARHNLGIAHAAELKDLKKKTELANTRLRQKQSESKNLERLVEESTNKLKYIRTELEHDYVGEVIPHYMTATTKTTKDSPVKMKTLLEELSKRMRDLREAKRELEQQDSGRLRIYDATEQERFLK</sequence>
<proteinExistence type="predicted"/>
<dbReference type="EMBL" id="CAWYQH010000174">
    <property type="protein sequence ID" value="CAK8698673.1"/>
    <property type="molecule type" value="Genomic_DNA"/>
</dbReference>
<dbReference type="Proteomes" id="UP001642483">
    <property type="component" value="Unassembled WGS sequence"/>
</dbReference>
<feature type="coiled-coil region" evidence="1">
    <location>
        <begin position="233"/>
        <end position="307"/>
    </location>
</feature>
<organism evidence="2 3">
    <name type="scientific">Clavelina lepadiformis</name>
    <name type="common">Light-bulb sea squirt</name>
    <name type="synonym">Ascidia lepadiformis</name>
    <dbReference type="NCBI Taxonomy" id="159417"/>
    <lineage>
        <taxon>Eukaryota</taxon>
        <taxon>Metazoa</taxon>
        <taxon>Chordata</taxon>
        <taxon>Tunicata</taxon>
        <taxon>Ascidiacea</taxon>
        <taxon>Aplousobranchia</taxon>
        <taxon>Clavelinidae</taxon>
        <taxon>Clavelina</taxon>
    </lineage>
</organism>
<evidence type="ECO:0000313" key="3">
    <source>
        <dbReference type="Proteomes" id="UP001642483"/>
    </source>
</evidence>
<name>A0ABP0H5I0_CLALP</name>
<gene>
    <name evidence="2" type="ORF">CVLEPA_LOCUS32091</name>
</gene>
<reference evidence="2 3" key="1">
    <citation type="submission" date="2024-02" db="EMBL/GenBank/DDBJ databases">
        <authorList>
            <person name="Daric V."/>
            <person name="Darras S."/>
        </authorList>
    </citation>
    <scope>NUCLEOTIDE SEQUENCE [LARGE SCALE GENOMIC DNA]</scope>
</reference>
<keyword evidence="3" id="KW-1185">Reference proteome</keyword>
<comment type="caution">
    <text evidence="2">The sequence shown here is derived from an EMBL/GenBank/DDBJ whole genome shotgun (WGS) entry which is preliminary data.</text>
</comment>
<keyword evidence="1" id="KW-0175">Coiled coil</keyword>
<evidence type="ECO:0000313" key="2">
    <source>
        <dbReference type="EMBL" id="CAK8698673.1"/>
    </source>
</evidence>
<accession>A0ABP0H5I0</accession>
<feature type="coiled-coil region" evidence="1">
    <location>
        <begin position="45"/>
        <end position="179"/>
    </location>
</feature>
<protein>
    <submittedName>
        <fullName evidence="2">Uncharacterized protein</fullName>
    </submittedName>
</protein>
<evidence type="ECO:0000256" key="1">
    <source>
        <dbReference type="SAM" id="Coils"/>
    </source>
</evidence>